<sequence length="374" mass="40684">MSSYSVLTTNLSCYGTLAASVFSPSLTLTALFDFNNRLPSTFFLNLPKHFEHLPSIANCCCMELSGTVEVRSTTHVEHEVMYSRAEIITEHAPPPGQQEPISGAGQEVMSPSSEGGLSYHEEPSSVPEPALPEGFHTDELAWERSESIDEESKAEDHPFLRPKEVDDVTGPQGTQDENKYFLAVEERDGQLLDESSDADGAFRTAEQSIDDVDTGLLEGAPKLEADAGEEDIGEEDLAETESATPQASDQDEESPRDKTDETLDRPSEPLAVAPPHSLEAAEDDQGRQLHAVVGDETSLDRREEMLDQAEKLTLTRDQIKTQGDDDVEQTTSEGLGYPSGHVVDGTPTAHTGEATQPDDDDDHQEGTCRPLLSS</sequence>
<name>A0AAV4GHG3_9GAST</name>
<feature type="compositionally biased region" description="Basic and acidic residues" evidence="1">
    <location>
        <begin position="176"/>
        <end position="190"/>
    </location>
</feature>
<feature type="compositionally biased region" description="Basic and acidic residues" evidence="1">
    <location>
        <begin position="298"/>
        <end position="323"/>
    </location>
</feature>
<feature type="region of interest" description="Disordered" evidence="1">
    <location>
        <begin position="88"/>
        <end position="374"/>
    </location>
</feature>
<comment type="caution">
    <text evidence="2">The sequence shown here is derived from an EMBL/GenBank/DDBJ whole genome shotgun (WGS) entry which is preliminary data.</text>
</comment>
<dbReference type="Proteomes" id="UP000762676">
    <property type="component" value="Unassembled WGS sequence"/>
</dbReference>
<gene>
    <name evidence="2" type="ORF">ElyMa_006020300</name>
</gene>
<keyword evidence="3" id="KW-1185">Reference proteome</keyword>
<feature type="compositionally biased region" description="Acidic residues" evidence="1">
    <location>
        <begin position="226"/>
        <end position="239"/>
    </location>
</feature>
<dbReference type="EMBL" id="BMAT01012071">
    <property type="protein sequence ID" value="GFR85152.1"/>
    <property type="molecule type" value="Genomic_DNA"/>
</dbReference>
<feature type="compositionally biased region" description="Basic and acidic residues" evidence="1">
    <location>
        <begin position="253"/>
        <end position="267"/>
    </location>
</feature>
<reference evidence="2 3" key="1">
    <citation type="journal article" date="2021" name="Elife">
        <title>Chloroplast acquisition without the gene transfer in kleptoplastic sea slugs, Plakobranchus ocellatus.</title>
        <authorList>
            <person name="Maeda T."/>
            <person name="Takahashi S."/>
            <person name="Yoshida T."/>
            <person name="Shimamura S."/>
            <person name="Takaki Y."/>
            <person name="Nagai Y."/>
            <person name="Toyoda A."/>
            <person name="Suzuki Y."/>
            <person name="Arimoto A."/>
            <person name="Ishii H."/>
            <person name="Satoh N."/>
            <person name="Nishiyama T."/>
            <person name="Hasebe M."/>
            <person name="Maruyama T."/>
            <person name="Minagawa J."/>
            <person name="Obokata J."/>
            <person name="Shigenobu S."/>
        </authorList>
    </citation>
    <scope>NUCLEOTIDE SEQUENCE [LARGE SCALE GENOMIC DNA]</scope>
</reference>
<evidence type="ECO:0000313" key="2">
    <source>
        <dbReference type="EMBL" id="GFR85152.1"/>
    </source>
</evidence>
<accession>A0AAV4GHG3</accession>
<evidence type="ECO:0000256" key="1">
    <source>
        <dbReference type="SAM" id="MobiDB-lite"/>
    </source>
</evidence>
<feature type="compositionally biased region" description="Basic and acidic residues" evidence="1">
    <location>
        <begin position="135"/>
        <end position="166"/>
    </location>
</feature>
<proteinExistence type="predicted"/>
<protein>
    <submittedName>
        <fullName evidence="2">Uncharacterized protein</fullName>
    </submittedName>
</protein>
<organism evidence="2 3">
    <name type="scientific">Elysia marginata</name>
    <dbReference type="NCBI Taxonomy" id="1093978"/>
    <lineage>
        <taxon>Eukaryota</taxon>
        <taxon>Metazoa</taxon>
        <taxon>Spiralia</taxon>
        <taxon>Lophotrochozoa</taxon>
        <taxon>Mollusca</taxon>
        <taxon>Gastropoda</taxon>
        <taxon>Heterobranchia</taxon>
        <taxon>Euthyneura</taxon>
        <taxon>Panpulmonata</taxon>
        <taxon>Sacoglossa</taxon>
        <taxon>Placobranchoidea</taxon>
        <taxon>Plakobranchidae</taxon>
        <taxon>Elysia</taxon>
    </lineage>
</organism>
<evidence type="ECO:0000313" key="3">
    <source>
        <dbReference type="Proteomes" id="UP000762676"/>
    </source>
</evidence>
<dbReference type="AlphaFoldDB" id="A0AAV4GHG3"/>